<dbReference type="AlphaFoldDB" id="A0A364Y3E5"/>
<dbReference type="EMBL" id="QMFY01000004">
    <property type="protein sequence ID" value="RAW01249.1"/>
    <property type="molecule type" value="Genomic_DNA"/>
</dbReference>
<gene>
    <name evidence="2" type="ORF">DQQ10_10075</name>
</gene>
<keyword evidence="3" id="KW-1185">Reference proteome</keyword>
<evidence type="ECO:0000313" key="3">
    <source>
        <dbReference type="Proteomes" id="UP000251889"/>
    </source>
</evidence>
<dbReference type="OrthoDB" id="594666at2"/>
<proteinExistence type="predicted"/>
<dbReference type="RefSeq" id="WP_112746735.1">
    <property type="nucleotide sequence ID" value="NZ_QMFY01000004.1"/>
</dbReference>
<feature type="compositionally biased region" description="Basic and acidic residues" evidence="1">
    <location>
        <begin position="178"/>
        <end position="193"/>
    </location>
</feature>
<sequence>MEKDQFIHVVNHFSGSSVQEAQEVLSLKESFPYSQLLHALSARVTKDHGFSNHAGELQLAAVYAADRAALKEIMLEEFDPEEQPVAEVAEINAPQAAVATIDDNDNVAEELLHDLERLNALKVNFEKMFSDGFVADVPTAAAEATPAEPPAIETQTEPTPIKSGLSKKERIVALAKALENKSAEKPAEAEPPKTRKKRKAQEGEELIAEIVNSKSQIEPENEKQKEQIDLIDQFIKTQPSILSAKDKLNNSPEGDLSSPHADFGDNIISETLVEILLKQGKKDRAIEVLKKLIWKFPQKKAYFAAQIEDLKK</sequence>
<evidence type="ECO:0000313" key="2">
    <source>
        <dbReference type="EMBL" id="RAW01249.1"/>
    </source>
</evidence>
<protein>
    <recommendedName>
        <fullName evidence="4">Tetratricopeptide repeat protein</fullName>
    </recommendedName>
</protein>
<dbReference type="Proteomes" id="UP000251889">
    <property type="component" value="Unassembled WGS sequence"/>
</dbReference>
<name>A0A364Y3E5_9BACT</name>
<organism evidence="2 3">
    <name type="scientific">Pseudochryseolinea flava</name>
    <dbReference type="NCBI Taxonomy" id="2059302"/>
    <lineage>
        <taxon>Bacteria</taxon>
        <taxon>Pseudomonadati</taxon>
        <taxon>Bacteroidota</taxon>
        <taxon>Cytophagia</taxon>
        <taxon>Cytophagales</taxon>
        <taxon>Fulvivirgaceae</taxon>
        <taxon>Pseudochryseolinea</taxon>
    </lineage>
</organism>
<evidence type="ECO:0000256" key="1">
    <source>
        <dbReference type="SAM" id="MobiDB-lite"/>
    </source>
</evidence>
<comment type="caution">
    <text evidence="2">The sequence shown here is derived from an EMBL/GenBank/DDBJ whole genome shotgun (WGS) entry which is preliminary data.</text>
</comment>
<evidence type="ECO:0008006" key="4">
    <source>
        <dbReference type="Google" id="ProtNLM"/>
    </source>
</evidence>
<accession>A0A364Y3E5</accession>
<reference evidence="2 3" key="1">
    <citation type="submission" date="2018-06" db="EMBL/GenBank/DDBJ databases">
        <title>Chryseolinea flavus sp. nov., a member of the phylum Bacteroidetes isolated from soil.</title>
        <authorList>
            <person name="Li Y."/>
            <person name="Wang J."/>
        </authorList>
    </citation>
    <scope>NUCLEOTIDE SEQUENCE [LARGE SCALE GENOMIC DNA]</scope>
    <source>
        <strain evidence="2 3">SDU1-6</strain>
    </source>
</reference>
<feature type="region of interest" description="Disordered" evidence="1">
    <location>
        <begin position="177"/>
        <end position="202"/>
    </location>
</feature>